<dbReference type="InterPro" id="IPR011047">
    <property type="entry name" value="Quinoprotein_ADH-like_sf"/>
</dbReference>
<evidence type="ECO:0000256" key="1">
    <source>
        <dbReference type="ARBA" id="ARBA00001913"/>
    </source>
</evidence>
<organism evidence="15 16">
    <name type="scientific">Candidatus Litorirhabdus singularis</name>
    <dbReference type="NCBI Taxonomy" id="2518993"/>
    <lineage>
        <taxon>Bacteria</taxon>
        <taxon>Pseudomonadati</taxon>
        <taxon>Pseudomonadota</taxon>
        <taxon>Gammaproteobacteria</taxon>
        <taxon>Cellvibrionales</taxon>
        <taxon>Halieaceae</taxon>
        <taxon>Candidatus Litorirhabdus</taxon>
    </lineage>
</organism>
<dbReference type="InterPro" id="IPR017512">
    <property type="entry name" value="PQQ_MeOH/EtOH_DH"/>
</dbReference>
<reference evidence="15" key="1">
    <citation type="submission" date="2019-02" db="EMBL/GenBank/DDBJ databases">
        <authorList>
            <person name="Li S.-H."/>
        </authorList>
    </citation>
    <scope>NUCLEOTIDE SEQUENCE</scope>
    <source>
        <strain evidence="15">IMCC14734</strain>
    </source>
</reference>
<keyword evidence="16" id="KW-1185">Reference proteome</keyword>
<evidence type="ECO:0000256" key="12">
    <source>
        <dbReference type="PROSITE-ProRule" id="PRU00433"/>
    </source>
</evidence>
<sequence length="715" mass="78716">MPTPTELYRLLLCLLLTASAASVAQMPVDQPRLLQAASDGDNWLAHGRDLQETRFSPLTQINTDSVERLGLAWSFDVPSTRGLEGTPLIADGIMYATGNWSVVHALQADTGQLLWSYDPGVDRHRANVNCCGVVNRGVALWQDSVYVGTLDGYLVALDRATGAERWRTLTIDQSQPYAITGAPRIANGVVVIGNGGAEYGVRGYVGGYAADSGEQLWRFYTVPGNPKLEFENSQMEMAATTWHGEWWKMGGGGTVWDSISYDPQLDLLYIGVGNGGPHNREVRSPGGGDNLFLSSIVALRPQTGEYVWHYQQNPGETWDYTATQQMILADLPWQGEVRKVLMQAPKNGFFFIIDRTNGELLSAEPFVPVNWATGYDLSSGRPIEVPAARYVDEPFMLHPSGLGGHNWHPMSYNPQTGLVYLPALDFTAPMAQEDNFTWNQNHWNLGYKVERSPFGNLLTQALLKRLINSYLLAWDPIKQREVWRVPTPKMGNGGVLSSAGGLVFQGTTDNRFNAYSAAAGKLLWSFDSQHGIAAPPVTYAVNGEQYVAVMAGRGGGYSQAIGLDHQPATPKRRILAFKLDASNRLPAYELPASRERPPPVNADADAIDRGGQAYTRFCSRCHGASAVSDGSVPDLRKLNHYWYENFDEVVRGGSMSAMGMPAFDDVLSASATQDIKAYVLSRAHDQWEIDQTSDWWLDVKRWLADLAAAVLMLFA</sequence>
<dbReference type="InterPro" id="IPR018391">
    <property type="entry name" value="PQQ_b-propeller_rpt"/>
</dbReference>
<feature type="domain" description="Cytochrome c" evidence="14">
    <location>
        <begin position="605"/>
        <end position="683"/>
    </location>
</feature>
<dbReference type="RefSeq" id="WP_279246648.1">
    <property type="nucleotide sequence ID" value="NZ_SHNN01000004.1"/>
</dbReference>
<dbReference type="InterPro" id="IPR002372">
    <property type="entry name" value="PQQ_rpt_dom"/>
</dbReference>
<dbReference type="CDD" id="cd10279">
    <property type="entry name" value="PQQ_ADH_II"/>
    <property type="match status" value="1"/>
</dbReference>
<evidence type="ECO:0000256" key="13">
    <source>
        <dbReference type="SAM" id="SignalP"/>
    </source>
</evidence>
<dbReference type="EMBL" id="SHNN01000004">
    <property type="protein sequence ID" value="MCX2982616.1"/>
    <property type="molecule type" value="Genomic_DNA"/>
</dbReference>
<dbReference type="InterPro" id="IPR009056">
    <property type="entry name" value="Cyt_c-like_dom"/>
</dbReference>
<evidence type="ECO:0000256" key="6">
    <source>
        <dbReference type="ARBA" id="ARBA00022729"/>
    </source>
</evidence>
<dbReference type="Pfam" id="PF13442">
    <property type="entry name" value="Cytochrome_CBB3"/>
    <property type="match status" value="1"/>
</dbReference>
<comment type="similarity">
    <text evidence="3">Belongs to the bacterial PQQ dehydrogenase family.</text>
</comment>
<keyword evidence="9 15" id="KW-0560">Oxidoreductase</keyword>
<dbReference type="Pfam" id="PF01011">
    <property type="entry name" value="PQQ"/>
    <property type="match status" value="2"/>
</dbReference>
<dbReference type="GO" id="GO:0016491">
    <property type="term" value="F:oxidoreductase activity"/>
    <property type="evidence" value="ECO:0007669"/>
    <property type="project" value="UniProtKB-KW"/>
</dbReference>
<evidence type="ECO:0000313" key="15">
    <source>
        <dbReference type="EMBL" id="MCX2982616.1"/>
    </source>
</evidence>
<dbReference type="NCBIfam" id="TIGR03075">
    <property type="entry name" value="PQQ_enz_alc_DH"/>
    <property type="match status" value="1"/>
</dbReference>
<keyword evidence="5 12" id="KW-0479">Metal-binding</keyword>
<evidence type="ECO:0000256" key="3">
    <source>
        <dbReference type="ARBA" id="ARBA00008156"/>
    </source>
</evidence>
<dbReference type="Gene3D" id="1.10.760.10">
    <property type="entry name" value="Cytochrome c-like domain"/>
    <property type="match status" value="1"/>
</dbReference>
<evidence type="ECO:0000256" key="8">
    <source>
        <dbReference type="ARBA" id="ARBA00022891"/>
    </source>
</evidence>
<dbReference type="InterPro" id="IPR036909">
    <property type="entry name" value="Cyt_c-like_dom_sf"/>
</dbReference>
<dbReference type="SMART" id="SM00564">
    <property type="entry name" value="PQQ"/>
    <property type="match status" value="4"/>
</dbReference>
<dbReference type="PROSITE" id="PS00364">
    <property type="entry name" value="BACTERIAL_PQQ_2"/>
    <property type="match status" value="1"/>
</dbReference>
<evidence type="ECO:0000259" key="14">
    <source>
        <dbReference type="PROSITE" id="PS51007"/>
    </source>
</evidence>
<dbReference type="SUPFAM" id="SSF50998">
    <property type="entry name" value="Quinoprotein alcohol dehydrogenase-like"/>
    <property type="match status" value="1"/>
</dbReference>
<dbReference type="Proteomes" id="UP001143362">
    <property type="component" value="Unassembled WGS sequence"/>
</dbReference>
<accession>A0ABT3TJY2</accession>
<dbReference type="PANTHER" id="PTHR32303">
    <property type="entry name" value="QUINOPROTEIN ALCOHOL DEHYDROGENASE (CYTOCHROME C)"/>
    <property type="match status" value="1"/>
</dbReference>
<dbReference type="InterPro" id="IPR001479">
    <property type="entry name" value="Quinoprotein_DH_CS"/>
</dbReference>
<evidence type="ECO:0000256" key="11">
    <source>
        <dbReference type="ARBA" id="ARBA00023157"/>
    </source>
</evidence>
<protein>
    <submittedName>
        <fullName evidence="15">PQQ-dependent dehydrogenase, methanol/ethanol family</fullName>
        <ecNumber evidence="15">1.1.2.-</ecNumber>
    </submittedName>
</protein>
<evidence type="ECO:0000256" key="10">
    <source>
        <dbReference type="ARBA" id="ARBA00023004"/>
    </source>
</evidence>
<dbReference type="SUPFAM" id="SSF46626">
    <property type="entry name" value="Cytochrome c"/>
    <property type="match status" value="1"/>
</dbReference>
<keyword evidence="6 13" id="KW-0732">Signal</keyword>
<dbReference type="EC" id="1.1.2.-" evidence="15"/>
<gene>
    <name evidence="15" type="ORF">EYC98_17280</name>
</gene>
<feature type="signal peptide" evidence="13">
    <location>
        <begin position="1"/>
        <end position="24"/>
    </location>
</feature>
<evidence type="ECO:0000256" key="7">
    <source>
        <dbReference type="ARBA" id="ARBA00022837"/>
    </source>
</evidence>
<comment type="caution">
    <text evidence="15">The sequence shown here is derived from an EMBL/GenBank/DDBJ whole genome shotgun (WGS) entry which is preliminary data.</text>
</comment>
<comment type="cofactor">
    <cofactor evidence="1">
        <name>Ca(2+)</name>
        <dbReference type="ChEBI" id="CHEBI:29108"/>
    </cofactor>
</comment>
<keyword evidence="10 12" id="KW-0408">Iron</keyword>
<keyword evidence="11" id="KW-1015">Disulfide bond</keyword>
<dbReference type="PROSITE" id="PS51007">
    <property type="entry name" value="CYTC"/>
    <property type="match status" value="1"/>
</dbReference>
<keyword evidence="4 12" id="KW-0349">Heme</keyword>
<feature type="chain" id="PRO_5046664001" evidence="13">
    <location>
        <begin position="25"/>
        <end position="715"/>
    </location>
</feature>
<evidence type="ECO:0000256" key="5">
    <source>
        <dbReference type="ARBA" id="ARBA00022723"/>
    </source>
</evidence>
<comment type="cofactor">
    <cofactor evidence="2">
        <name>pyrroloquinoline quinone</name>
        <dbReference type="ChEBI" id="CHEBI:58442"/>
    </cofactor>
</comment>
<dbReference type="Gene3D" id="2.140.10.10">
    <property type="entry name" value="Quinoprotein alcohol dehydrogenase-like superfamily"/>
    <property type="match status" value="1"/>
</dbReference>
<evidence type="ECO:0000256" key="9">
    <source>
        <dbReference type="ARBA" id="ARBA00023002"/>
    </source>
</evidence>
<name>A0ABT3TJY2_9GAMM</name>
<evidence type="ECO:0000313" key="16">
    <source>
        <dbReference type="Proteomes" id="UP001143362"/>
    </source>
</evidence>
<evidence type="ECO:0000256" key="2">
    <source>
        <dbReference type="ARBA" id="ARBA00001931"/>
    </source>
</evidence>
<proteinExistence type="inferred from homology"/>
<keyword evidence="7" id="KW-0106">Calcium</keyword>
<evidence type="ECO:0000256" key="4">
    <source>
        <dbReference type="ARBA" id="ARBA00022617"/>
    </source>
</evidence>
<keyword evidence="8" id="KW-0634">PQQ</keyword>